<evidence type="ECO:0008006" key="5">
    <source>
        <dbReference type="Google" id="ProtNLM"/>
    </source>
</evidence>
<organism evidence="3 4">
    <name type="scientific">Phytohabitans kaempferiae</name>
    <dbReference type="NCBI Taxonomy" id="1620943"/>
    <lineage>
        <taxon>Bacteria</taxon>
        <taxon>Bacillati</taxon>
        <taxon>Actinomycetota</taxon>
        <taxon>Actinomycetes</taxon>
        <taxon>Micromonosporales</taxon>
        <taxon>Micromonosporaceae</taxon>
    </lineage>
</organism>
<proteinExistence type="predicted"/>
<feature type="compositionally biased region" description="Polar residues" evidence="1">
    <location>
        <begin position="160"/>
        <end position="169"/>
    </location>
</feature>
<feature type="region of interest" description="Disordered" evidence="1">
    <location>
        <begin position="149"/>
        <end position="169"/>
    </location>
</feature>
<evidence type="ECO:0000313" key="4">
    <source>
        <dbReference type="Proteomes" id="UP001589867"/>
    </source>
</evidence>
<comment type="caution">
    <text evidence="3">The sequence shown here is derived from an EMBL/GenBank/DDBJ whole genome shotgun (WGS) entry which is preliminary data.</text>
</comment>
<keyword evidence="2" id="KW-0812">Transmembrane</keyword>
<name>A0ABV6LX45_9ACTN</name>
<feature type="compositionally biased region" description="Low complexity" evidence="1">
    <location>
        <begin position="93"/>
        <end position="102"/>
    </location>
</feature>
<feature type="compositionally biased region" description="Gly residues" evidence="1">
    <location>
        <begin position="79"/>
        <end position="92"/>
    </location>
</feature>
<keyword evidence="2" id="KW-1133">Transmembrane helix</keyword>
<keyword evidence="2" id="KW-0472">Membrane</keyword>
<dbReference type="Proteomes" id="UP001589867">
    <property type="component" value="Unassembled WGS sequence"/>
</dbReference>
<reference evidence="3 4" key="1">
    <citation type="submission" date="2024-09" db="EMBL/GenBank/DDBJ databases">
        <authorList>
            <person name="Sun Q."/>
            <person name="Mori K."/>
        </authorList>
    </citation>
    <scope>NUCLEOTIDE SEQUENCE [LARGE SCALE GENOMIC DNA]</scope>
    <source>
        <strain evidence="3 4">TBRC 3947</strain>
    </source>
</reference>
<evidence type="ECO:0000313" key="3">
    <source>
        <dbReference type="EMBL" id="MFC0526877.1"/>
    </source>
</evidence>
<keyword evidence="4" id="KW-1185">Reference proteome</keyword>
<dbReference type="EMBL" id="JBHLUH010000004">
    <property type="protein sequence ID" value="MFC0526877.1"/>
    <property type="molecule type" value="Genomic_DNA"/>
</dbReference>
<protein>
    <recommendedName>
        <fullName evidence="5">DUF5666 domain-containing protein</fullName>
    </recommendedName>
</protein>
<feature type="transmembrane region" description="Helical" evidence="2">
    <location>
        <begin position="28"/>
        <end position="46"/>
    </location>
</feature>
<accession>A0ABV6LX45</accession>
<evidence type="ECO:0000256" key="2">
    <source>
        <dbReference type="SAM" id="Phobius"/>
    </source>
</evidence>
<evidence type="ECO:0000256" key="1">
    <source>
        <dbReference type="SAM" id="MobiDB-lite"/>
    </source>
</evidence>
<sequence length="169" mass="17071">MTREPVLTTSTLDAELAAAASRRWWNRWTIVLAVALVLVGGFVAGIEVQKAWGETPATATGPGGGLRGQGGFTPPTAYPGGGRNGTQGGTGPQGDTQAPTTGTVKLVDGTTVYVETASGELVTVRTNGDTDVRVPGALEDLKAGDKVSVESGAADAEGTVTASTVTRTE</sequence>
<feature type="region of interest" description="Disordered" evidence="1">
    <location>
        <begin position="55"/>
        <end position="102"/>
    </location>
</feature>
<gene>
    <name evidence="3" type="ORF">ACFFIA_04310</name>
</gene>
<feature type="compositionally biased region" description="Gly residues" evidence="1">
    <location>
        <begin position="61"/>
        <end position="71"/>
    </location>
</feature>